<protein>
    <submittedName>
        <fullName evidence="1">Uncharacterized protein</fullName>
    </submittedName>
</protein>
<gene>
    <name evidence="1" type="ORF">QTG54_011053</name>
</gene>
<dbReference type="EMBL" id="JATAAI010000021">
    <property type="protein sequence ID" value="KAK1738384.1"/>
    <property type="molecule type" value="Genomic_DNA"/>
</dbReference>
<comment type="caution">
    <text evidence="1">The sequence shown here is derived from an EMBL/GenBank/DDBJ whole genome shotgun (WGS) entry which is preliminary data.</text>
</comment>
<keyword evidence="2" id="KW-1185">Reference proteome</keyword>
<evidence type="ECO:0000313" key="1">
    <source>
        <dbReference type="EMBL" id="KAK1738384.1"/>
    </source>
</evidence>
<sequence>MVVPTSTRNRNGISGILSVFKCCCKSNITRSQHFHAHEDSVHVMMKHDANAAKKNGALGGYVPRARFPDSLAAGRQTVNPAIQATEATGESNADKQLLAALRE</sequence>
<evidence type="ECO:0000313" key="2">
    <source>
        <dbReference type="Proteomes" id="UP001224775"/>
    </source>
</evidence>
<proteinExistence type="predicted"/>
<name>A0AAD8Y2E4_9STRA</name>
<organism evidence="1 2">
    <name type="scientific">Skeletonema marinoi</name>
    <dbReference type="NCBI Taxonomy" id="267567"/>
    <lineage>
        <taxon>Eukaryota</taxon>
        <taxon>Sar</taxon>
        <taxon>Stramenopiles</taxon>
        <taxon>Ochrophyta</taxon>
        <taxon>Bacillariophyta</taxon>
        <taxon>Coscinodiscophyceae</taxon>
        <taxon>Thalassiosirophycidae</taxon>
        <taxon>Thalassiosirales</taxon>
        <taxon>Skeletonemataceae</taxon>
        <taxon>Skeletonema</taxon>
        <taxon>Skeletonema marinoi-dohrnii complex</taxon>
    </lineage>
</organism>
<dbReference type="Proteomes" id="UP001224775">
    <property type="component" value="Unassembled WGS sequence"/>
</dbReference>
<dbReference type="AlphaFoldDB" id="A0AAD8Y2E4"/>
<reference evidence="1" key="1">
    <citation type="submission" date="2023-06" db="EMBL/GenBank/DDBJ databases">
        <title>Survivors Of The Sea: Transcriptome response of Skeletonema marinoi to long-term dormancy.</title>
        <authorList>
            <person name="Pinder M.I.M."/>
            <person name="Kourtchenko O."/>
            <person name="Robertson E.K."/>
            <person name="Larsson T."/>
            <person name="Maumus F."/>
            <person name="Osuna-Cruz C.M."/>
            <person name="Vancaester E."/>
            <person name="Stenow R."/>
            <person name="Vandepoele K."/>
            <person name="Ploug H."/>
            <person name="Bruchert V."/>
            <person name="Godhe A."/>
            <person name="Topel M."/>
        </authorList>
    </citation>
    <scope>NUCLEOTIDE SEQUENCE</scope>
    <source>
        <strain evidence="1">R05AC</strain>
    </source>
</reference>
<accession>A0AAD8Y2E4</accession>